<dbReference type="InterPro" id="IPR035985">
    <property type="entry name" value="Ubiquitin-activating_enz"/>
</dbReference>
<evidence type="ECO:0000256" key="1">
    <source>
        <dbReference type="SAM" id="Phobius"/>
    </source>
</evidence>
<comment type="caution">
    <text evidence="3">The sequence shown here is derived from an EMBL/GenBank/DDBJ whole genome shotgun (WGS) entry which is preliminary data.</text>
</comment>
<dbReference type="GO" id="GO:0061504">
    <property type="term" value="P:cyclic threonylcarbamoyladenosine biosynthetic process"/>
    <property type="evidence" value="ECO:0007669"/>
    <property type="project" value="TreeGrafter"/>
</dbReference>
<dbReference type="Proteomes" id="UP000886725">
    <property type="component" value="Unassembled WGS sequence"/>
</dbReference>
<dbReference type="AlphaFoldDB" id="A0A9D0YYQ0"/>
<dbReference type="GO" id="GO:0061503">
    <property type="term" value="F:tRNA threonylcarbamoyladenosine dehydratase"/>
    <property type="evidence" value="ECO:0007669"/>
    <property type="project" value="TreeGrafter"/>
</dbReference>
<accession>A0A9D0YYQ0</accession>
<feature type="transmembrane region" description="Helical" evidence="1">
    <location>
        <begin position="202"/>
        <end position="222"/>
    </location>
</feature>
<reference evidence="3" key="1">
    <citation type="submission" date="2020-10" db="EMBL/GenBank/DDBJ databases">
        <authorList>
            <person name="Gilroy R."/>
        </authorList>
    </citation>
    <scope>NUCLEOTIDE SEQUENCE</scope>
    <source>
        <strain evidence="3">CHK165-10780</strain>
    </source>
</reference>
<evidence type="ECO:0000313" key="3">
    <source>
        <dbReference type="EMBL" id="HIQ64676.1"/>
    </source>
</evidence>
<dbReference type="SUPFAM" id="SSF69572">
    <property type="entry name" value="Activating enzymes of the ubiquitin-like proteins"/>
    <property type="match status" value="1"/>
</dbReference>
<dbReference type="Pfam" id="PF00899">
    <property type="entry name" value="ThiF"/>
    <property type="match status" value="1"/>
</dbReference>
<dbReference type="PANTHER" id="PTHR43267:SF1">
    <property type="entry name" value="TRNA THREONYLCARBAMOYLADENOSINE DEHYDRATASE"/>
    <property type="match status" value="1"/>
</dbReference>
<dbReference type="EMBL" id="DVFU01000060">
    <property type="protein sequence ID" value="HIQ64676.1"/>
    <property type="molecule type" value="Genomic_DNA"/>
</dbReference>
<dbReference type="CDD" id="cd00755">
    <property type="entry name" value="YgdL_like"/>
    <property type="match status" value="1"/>
</dbReference>
<dbReference type="InterPro" id="IPR000594">
    <property type="entry name" value="ThiF_NAD_FAD-bd"/>
</dbReference>
<organism evidence="3 4">
    <name type="scientific">Candidatus Faecenecus gallistercoris</name>
    <dbReference type="NCBI Taxonomy" id="2840793"/>
    <lineage>
        <taxon>Bacteria</taxon>
        <taxon>Bacillati</taxon>
        <taxon>Bacillota</taxon>
        <taxon>Bacillota incertae sedis</taxon>
        <taxon>Candidatus Faecenecus</taxon>
    </lineage>
</organism>
<dbReference type="Gene3D" id="3.40.50.720">
    <property type="entry name" value="NAD(P)-binding Rossmann-like Domain"/>
    <property type="match status" value="1"/>
</dbReference>
<dbReference type="PANTHER" id="PTHR43267">
    <property type="entry name" value="TRNA THREONYLCARBAMOYLADENOSINE DEHYDRATASE"/>
    <property type="match status" value="1"/>
</dbReference>
<evidence type="ECO:0000259" key="2">
    <source>
        <dbReference type="Pfam" id="PF00899"/>
    </source>
</evidence>
<keyword evidence="1" id="KW-0812">Transmembrane</keyword>
<evidence type="ECO:0000313" key="4">
    <source>
        <dbReference type="Proteomes" id="UP000886725"/>
    </source>
</evidence>
<name>A0A9D0YYQ0_9FIRM</name>
<keyword evidence="1" id="KW-0472">Membrane</keyword>
<gene>
    <name evidence="3" type="ORF">IAC85_02945</name>
</gene>
<keyword evidence="1" id="KW-1133">Transmembrane helix</keyword>
<dbReference type="GO" id="GO:0008641">
    <property type="term" value="F:ubiquitin-like modifier activating enzyme activity"/>
    <property type="evidence" value="ECO:0007669"/>
    <property type="project" value="InterPro"/>
</dbReference>
<proteinExistence type="predicted"/>
<sequence>MSEFSRVSMLIDINQLKNKTVAIVGIGGVGGYVAESLARSGVGKLILVDYDVVDETNINRQIIALHSTIGKKKVSLMEERIHDICEDTQVVSYRIMYGEENRYDIFSEKIDFLVDACDIVRSKQILITECLNRGIPFISSMGTGNRLDPSKLTITDLAKTEGDPLARIMRKWAKDRGIRTPIPVLYSSELPIKTGTRQPGSLIFVPASAGLLIGSYIVRYFLSN</sequence>
<reference evidence="3" key="2">
    <citation type="journal article" date="2021" name="PeerJ">
        <title>Extensive microbial diversity within the chicken gut microbiome revealed by metagenomics and culture.</title>
        <authorList>
            <person name="Gilroy R."/>
            <person name="Ravi A."/>
            <person name="Getino M."/>
            <person name="Pursley I."/>
            <person name="Horton D.L."/>
            <person name="Alikhan N.F."/>
            <person name="Baker D."/>
            <person name="Gharbi K."/>
            <person name="Hall N."/>
            <person name="Watson M."/>
            <person name="Adriaenssens E.M."/>
            <person name="Foster-Nyarko E."/>
            <person name="Jarju S."/>
            <person name="Secka A."/>
            <person name="Antonio M."/>
            <person name="Oren A."/>
            <person name="Chaudhuri R.R."/>
            <person name="La Ragione R."/>
            <person name="Hildebrand F."/>
            <person name="Pallen M.J."/>
        </authorList>
    </citation>
    <scope>NUCLEOTIDE SEQUENCE</scope>
    <source>
        <strain evidence="3">CHK165-10780</strain>
    </source>
</reference>
<feature type="domain" description="THIF-type NAD/FAD binding fold" evidence="2">
    <location>
        <begin position="14"/>
        <end position="144"/>
    </location>
</feature>
<protein>
    <submittedName>
        <fullName evidence="3">tRNA threonylcarbamoyladenosine dehydratase</fullName>
    </submittedName>
</protein>
<dbReference type="InterPro" id="IPR045886">
    <property type="entry name" value="ThiF/MoeB/HesA"/>
</dbReference>